<dbReference type="AlphaFoldDB" id="A0AAD4JID7"/>
<dbReference type="EMBL" id="SDAM02000051">
    <property type="protein sequence ID" value="KAH6834419.1"/>
    <property type="molecule type" value="Genomic_DNA"/>
</dbReference>
<gene>
    <name evidence="1" type="ORF">C2S53_004549</name>
</gene>
<name>A0AAD4JID7_PERFH</name>
<organism evidence="1 2">
    <name type="scientific">Perilla frutescens var. hirtella</name>
    <name type="common">Perilla citriodora</name>
    <name type="synonym">Perilla setoyensis</name>
    <dbReference type="NCBI Taxonomy" id="608512"/>
    <lineage>
        <taxon>Eukaryota</taxon>
        <taxon>Viridiplantae</taxon>
        <taxon>Streptophyta</taxon>
        <taxon>Embryophyta</taxon>
        <taxon>Tracheophyta</taxon>
        <taxon>Spermatophyta</taxon>
        <taxon>Magnoliopsida</taxon>
        <taxon>eudicotyledons</taxon>
        <taxon>Gunneridae</taxon>
        <taxon>Pentapetalae</taxon>
        <taxon>asterids</taxon>
        <taxon>lamiids</taxon>
        <taxon>Lamiales</taxon>
        <taxon>Lamiaceae</taxon>
        <taxon>Nepetoideae</taxon>
        <taxon>Elsholtzieae</taxon>
        <taxon>Perilla</taxon>
    </lineage>
</organism>
<evidence type="ECO:0000313" key="1">
    <source>
        <dbReference type="EMBL" id="KAH6834419.1"/>
    </source>
</evidence>
<comment type="caution">
    <text evidence="1">The sequence shown here is derived from an EMBL/GenBank/DDBJ whole genome shotgun (WGS) entry which is preliminary data.</text>
</comment>
<keyword evidence="2" id="KW-1185">Reference proteome</keyword>
<evidence type="ECO:0000313" key="2">
    <source>
        <dbReference type="Proteomes" id="UP001190926"/>
    </source>
</evidence>
<reference evidence="1 2" key="1">
    <citation type="journal article" date="2021" name="Nat. Commun.">
        <title>Incipient diploidization of the medicinal plant Perilla within 10,000 years.</title>
        <authorList>
            <person name="Zhang Y."/>
            <person name="Shen Q."/>
            <person name="Leng L."/>
            <person name="Zhang D."/>
            <person name="Chen S."/>
            <person name="Shi Y."/>
            <person name="Ning Z."/>
            <person name="Chen S."/>
        </authorList>
    </citation>
    <scope>NUCLEOTIDE SEQUENCE [LARGE SCALE GENOMIC DNA]</scope>
    <source>
        <strain evidence="2">cv. PC099</strain>
    </source>
</reference>
<accession>A0AAD4JID7</accession>
<proteinExistence type="predicted"/>
<protein>
    <submittedName>
        <fullName evidence="1">Uncharacterized protein</fullName>
    </submittedName>
</protein>
<sequence>MPPSMLQLMPRLRPLRLMPRLNPLFTHLHYTVVWRNVNHTASRNWDDVEIHGHIVKCP</sequence>
<dbReference type="Proteomes" id="UP001190926">
    <property type="component" value="Unassembled WGS sequence"/>
</dbReference>